<evidence type="ECO:0000313" key="2">
    <source>
        <dbReference type="Proteomes" id="UP000637002"/>
    </source>
</evidence>
<protein>
    <recommendedName>
        <fullName evidence="3">Restriction alleviation protein, Lar family</fullName>
    </recommendedName>
</protein>
<dbReference type="RefSeq" id="WP_188612436.1">
    <property type="nucleotide sequence ID" value="NZ_BMGG01000011.1"/>
</dbReference>
<name>A0A916XPY6_9HYPH</name>
<evidence type="ECO:0000313" key="1">
    <source>
        <dbReference type="EMBL" id="GGC90796.1"/>
    </source>
</evidence>
<accession>A0A916XPY6</accession>
<organism evidence="1 2">
    <name type="scientific">Chelatococcus reniformis</name>
    <dbReference type="NCBI Taxonomy" id="1494448"/>
    <lineage>
        <taxon>Bacteria</taxon>
        <taxon>Pseudomonadati</taxon>
        <taxon>Pseudomonadota</taxon>
        <taxon>Alphaproteobacteria</taxon>
        <taxon>Hyphomicrobiales</taxon>
        <taxon>Chelatococcaceae</taxon>
        <taxon>Chelatococcus</taxon>
    </lineage>
</organism>
<reference evidence="1" key="1">
    <citation type="journal article" date="2014" name="Int. J. Syst. Evol. Microbiol.">
        <title>Complete genome sequence of Corynebacterium casei LMG S-19264T (=DSM 44701T), isolated from a smear-ripened cheese.</title>
        <authorList>
            <consortium name="US DOE Joint Genome Institute (JGI-PGF)"/>
            <person name="Walter F."/>
            <person name="Albersmeier A."/>
            <person name="Kalinowski J."/>
            <person name="Ruckert C."/>
        </authorList>
    </citation>
    <scope>NUCLEOTIDE SEQUENCE</scope>
    <source>
        <strain evidence="1">CGMCC 1.12919</strain>
    </source>
</reference>
<dbReference type="Proteomes" id="UP000637002">
    <property type="component" value="Unassembled WGS sequence"/>
</dbReference>
<dbReference type="AlphaFoldDB" id="A0A916XPY6"/>
<sequence>MAYAKMKPCPYCENADLDVYTYDSGWRHVECTTSCGYLGPGEGNIRQAIRSHNDIRDERRAEYLEAMRKKDAGRRALDQGGGEP</sequence>
<proteinExistence type="predicted"/>
<comment type="caution">
    <text evidence="1">The sequence shown here is derived from an EMBL/GenBank/DDBJ whole genome shotgun (WGS) entry which is preliminary data.</text>
</comment>
<dbReference type="EMBL" id="BMGG01000011">
    <property type="protein sequence ID" value="GGC90796.1"/>
    <property type="molecule type" value="Genomic_DNA"/>
</dbReference>
<keyword evidence="2" id="KW-1185">Reference proteome</keyword>
<evidence type="ECO:0008006" key="3">
    <source>
        <dbReference type="Google" id="ProtNLM"/>
    </source>
</evidence>
<gene>
    <name evidence="1" type="ORF">GCM10010994_55740</name>
</gene>
<reference evidence="1" key="2">
    <citation type="submission" date="2020-09" db="EMBL/GenBank/DDBJ databases">
        <authorList>
            <person name="Sun Q."/>
            <person name="Zhou Y."/>
        </authorList>
    </citation>
    <scope>NUCLEOTIDE SEQUENCE</scope>
    <source>
        <strain evidence="1">CGMCC 1.12919</strain>
    </source>
</reference>